<evidence type="ECO:0000256" key="1">
    <source>
        <dbReference type="ARBA" id="ARBA00022722"/>
    </source>
</evidence>
<dbReference type="PANTHER" id="PTHR11207:SF0">
    <property type="entry name" value="RIBONUCLEASE 3"/>
    <property type="match status" value="1"/>
</dbReference>
<keyword evidence="1" id="KW-0540">Nuclease</keyword>
<evidence type="ECO:0000256" key="3">
    <source>
        <dbReference type="ARBA" id="ARBA00022801"/>
    </source>
</evidence>
<dbReference type="GO" id="GO:0006396">
    <property type="term" value="P:RNA processing"/>
    <property type="evidence" value="ECO:0007669"/>
    <property type="project" value="InterPro"/>
</dbReference>
<reference evidence="7" key="1">
    <citation type="submission" date="2018-05" db="EMBL/GenBank/DDBJ databases">
        <authorList>
            <person name="Lanie J.A."/>
            <person name="Ng W.-L."/>
            <person name="Kazmierczak K.M."/>
            <person name="Andrzejewski T.M."/>
            <person name="Davidsen T.M."/>
            <person name="Wayne K.J."/>
            <person name="Tettelin H."/>
            <person name="Glass J.I."/>
            <person name="Rusch D."/>
            <person name="Podicherti R."/>
            <person name="Tsui H.-C.T."/>
            <person name="Winkler M.E."/>
        </authorList>
    </citation>
    <scope>NUCLEOTIDE SEQUENCE</scope>
</reference>
<dbReference type="Pfam" id="PF14622">
    <property type="entry name" value="Ribonucleas_3_3"/>
    <property type="match status" value="1"/>
</dbReference>
<protein>
    <recommendedName>
        <fullName evidence="8">RNase III domain-containing protein</fullName>
    </recommendedName>
</protein>
<dbReference type="InterPro" id="IPR000999">
    <property type="entry name" value="RNase_III_dom"/>
</dbReference>
<accession>A0A381X0D7</accession>
<keyword evidence="3" id="KW-0378">Hydrolase</keyword>
<evidence type="ECO:0000259" key="5">
    <source>
        <dbReference type="PROSITE" id="PS50137"/>
    </source>
</evidence>
<evidence type="ECO:0000256" key="2">
    <source>
        <dbReference type="ARBA" id="ARBA00022759"/>
    </source>
</evidence>
<dbReference type="PROSITE" id="PS50142">
    <property type="entry name" value="RNASE_3_2"/>
    <property type="match status" value="1"/>
</dbReference>
<evidence type="ECO:0000256" key="4">
    <source>
        <dbReference type="ARBA" id="ARBA00022884"/>
    </source>
</evidence>
<evidence type="ECO:0000313" key="7">
    <source>
        <dbReference type="EMBL" id="SVA57627.1"/>
    </source>
</evidence>
<dbReference type="CDD" id="cd00593">
    <property type="entry name" value="RIBOc"/>
    <property type="match status" value="1"/>
</dbReference>
<proteinExistence type="predicted"/>
<dbReference type="GO" id="GO:0003725">
    <property type="term" value="F:double-stranded RNA binding"/>
    <property type="evidence" value="ECO:0007669"/>
    <property type="project" value="TreeGrafter"/>
</dbReference>
<organism evidence="7">
    <name type="scientific">marine metagenome</name>
    <dbReference type="NCBI Taxonomy" id="408172"/>
    <lineage>
        <taxon>unclassified sequences</taxon>
        <taxon>metagenomes</taxon>
        <taxon>ecological metagenomes</taxon>
    </lineage>
</organism>
<dbReference type="PROSITE" id="PS50137">
    <property type="entry name" value="DS_RBD"/>
    <property type="match status" value="1"/>
</dbReference>
<dbReference type="SMART" id="SM00358">
    <property type="entry name" value="DSRM"/>
    <property type="match status" value="1"/>
</dbReference>
<dbReference type="Pfam" id="PF00035">
    <property type="entry name" value="dsrm"/>
    <property type="match status" value="1"/>
</dbReference>
<dbReference type="AlphaFoldDB" id="A0A381X0D7"/>
<dbReference type="EMBL" id="UINC01013315">
    <property type="protein sequence ID" value="SVA57627.1"/>
    <property type="molecule type" value="Genomic_DNA"/>
</dbReference>
<evidence type="ECO:0008006" key="8">
    <source>
        <dbReference type="Google" id="ProtNLM"/>
    </source>
</evidence>
<sequence>MREFPEGDEGLLTQRRASLVRKSFLAQISTMLDLLNHINIESSVNMNIEKIAEKQQANLYEAIIGAIYLDGGIEPCRNLILDTIWAHRTEAWKATNYKGKLIEYCHIKDIGSPIFNVKDISGPDHQKTFEIEVKIDDRSFPTGMGLDKKSAEQTAAKIALEQMDAPF</sequence>
<dbReference type="CDD" id="cd10845">
    <property type="entry name" value="DSRM_RNAse_III_family"/>
    <property type="match status" value="1"/>
</dbReference>
<evidence type="ECO:0000259" key="6">
    <source>
        <dbReference type="PROSITE" id="PS50142"/>
    </source>
</evidence>
<dbReference type="SUPFAM" id="SSF69065">
    <property type="entry name" value="RNase III domain-like"/>
    <property type="match status" value="1"/>
</dbReference>
<name>A0A381X0D7_9ZZZZ</name>
<dbReference type="Gene3D" id="3.30.160.20">
    <property type="match status" value="1"/>
</dbReference>
<dbReference type="InterPro" id="IPR014720">
    <property type="entry name" value="dsRBD_dom"/>
</dbReference>
<feature type="domain" description="DRBM" evidence="5">
    <location>
        <begin position="96"/>
        <end position="165"/>
    </location>
</feature>
<keyword evidence="2" id="KW-0255">Endonuclease</keyword>
<dbReference type="Gene3D" id="1.10.1520.10">
    <property type="entry name" value="Ribonuclease III domain"/>
    <property type="match status" value="1"/>
</dbReference>
<dbReference type="GO" id="GO:0010468">
    <property type="term" value="P:regulation of gene expression"/>
    <property type="evidence" value="ECO:0007669"/>
    <property type="project" value="TreeGrafter"/>
</dbReference>
<dbReference type="InterPro" id="IPR036389">
    <property type="entry name" value="RNase_III_sf"/>
</dbReference>
<gene>
    <name evidence="7" type="ORF">METZ01_LOCUS110481</name>
</gene>
<feature type="domain" description="RNase III" evidence="6">
    <location>
        <begin position="1"/>
        <end position="72"/>
    </location>
</feature>
<dbReference type="GO" id="GO:0004525">
    <property type="term" value="F:ribonuclease III activity"/>
    <property type="evidence" value="ECO:0007669"/>
    <property type="project" value="InterPro"/>
</dbReference>
<dbReference type="PANTHER" id="PTHR11207">
    <property type="entry name" value="RIBONUCLEASE III"/>
    <property type="match status" value="1"/>
</dbReference>
<keyword evidence="4" id="KW-0694">RNA-binding</keyword>
<dbReference type="SUPFAM" id="SSF54768">
    <property type="entry name" value="dsRNA-binding domain-like"/>
    <property type="match status" value="1"/>
</dbReference>